<reference evidence="3 4" key="1">
    <citation type="submission" date="2020-08" db="EMBL/GenBank/DDBJ databases">
        <title>Genomic Encyclopedia of Type Strains, Phase IV (KMG-V): Genome sequencing to study the core and pangenomes of soil and plant-associated prokaryotes.</title>
        <authorList>
            <person name="Whitman W."/>
        </authorList>
    </citation>
    <scope>NUCLEOTIDE SEQUENCE [LARGE SCALE GENOMIC DNA]</scope>
    <source>
        <strain evidence="3 4">X5P3</strain>
    </source>
</reference>
<dbReference type="SUPFAM" id="SSF54427">
    <property type="entry name" value="NTF2-like"/>
    <property type="match status" value="1"/>
</dbReference>
<sequence>MNSPAASSISGNAQGPSDQDLIRDIRNTSNQAIAAGDAANFAASLDEDFVVVTGNGSLLSREAYITAFAKDFEDPHSIRFERIVDSIEISDLLPLAAEHGHWAGRISGGPILFGGTYLAMWRRTEHGWKLRSELFIALACKDAAAGESYRRRYGATLTKSEP</sequence>
<feature type="domain" description="DUF4440" evidence="2">
    <location>
        <begin position="22"/>
        <end position="130"/>
    </location>
</feature>
<proteinExistence type="predicted"/>
<comment type="caution">
    <text evidence="3">The sequence shown here is derived from an EMBL/GenBank/DDBJ whole genome shotgun (WGS) entry which is preliminary data.</text>
</comment>
<evidence type="ECO:0000313" key="4">
    <source>
        <dbReference type="Proteomes" id="UP000584867"/>
    </source>
</evidence>
<dbReference type="RefSeq" id="WP_184256069.1">
    <property type="nucleotide sequence ID" value="NZ_JACHIO010000010.1"/>
</dbReference>
<gene>
    <name evidence="3" type="ORF">HDF15_002636</name>
</gene>
<feature type="compositionally biased region" description="Polar residues" evidence="1">
    <location>
        <begin position="1"/>
        <end position="17"/>
    </location>
</feature>
<name>A0A7W7ZQK3_9BACT</name>
<dbReference type="Gene3D" id="3.10.450.50">
    <property type="match status" value="1"/>
</dbReference>
<dbReference type="AlphaFoldDB" id="A0A7W7ZQK3"/>
<protein>
    <submittedName>
        <fullName evidence="3">Ketosteroid isomerase-like protein</fullName>
    </submittedName>
</protein>
<dbReference type="GO" id="GO:0016853">
    <property type="term" value="F:isomerase activity"/>
    <property type="evidence" value="ECO:0007669"/>
    <property type="project" value="UniProtKB-KW"/>
</dbReference>
<evidence type="ECO:0000259" key="2">
    <source>
        <dbReference type="Pfam" id="PF14534"/>
    </source>
</evidence>
<dbReference type="InterPro" id="IPR027843">
    <property type="entry name" value="DUF4440"/>
</dbReference>
<feature type="region of interest" description="Disordered" evidence="1">
    <location>
        <begin position="1"/>
        <end position="20"/>
    </location>
</feature>
<dbReference type="Pfam" id="PF14534">
    <property type="entry name" value="DUF4440"/>
    <property type="match status" value="1"/>
</dbReference>
<evidence type="ECO:0000256" key="1">
    <source>
        <dbReference type="SAM" id="MobiDB-lite"/>
    </source>
</evidence>
<dbReference type="EMBL" id="JACHIO010000010">
    <property type="protein sequence ID" value="MBB5064282.1"/>
    <property type="molecule type" value="Genomic_DNA"/>
</dbReference>
<keyword evidence="3" id="KW-0413">Isomerase</keyword>
<dbReference type="Proteomes" id="UP000584867">
    <property type="component" value="Unassembled WGS sequence"/>
</dbReference>
<dbReference type="InterPro" id="IPR032710">
    <property type="entry name" value="NTF2-like_dom_sf"/>
</dbReference>
<evidence type="ECO:0000313" key="3">
    <source>
        <dbReference type="EMBL" id="MBB5064282.1"/>
    </source>
</evidence>
<organism evidence="3 4">
    <name type="scientific">Granulicella mallensis</name>
    <dbReference type="NCBI Taxonomy" id="940614"/>
    <lineage>
        <taxon>Bacteria</taxon>
        <taxon>Pseudomonadati</taxon>
        <taxon>Acidobacteriota</taxon>
        <taxon>Terriglobia</taxon>
        <taxon>Terriglobales</taxon>
        <taxon>Acidobacteriaceae</taxon>
        <taxon>Granulicella</taxon>
    </lineage>
</organism>
<accession>A0A7W7ZQK3</accession>